<dbReference type="InterPro" id="IPR053933">
    <property type="entry name" value="GeBP-like_C"/>
</dbReference>
<reference evidence="2 3" key="1">
    <citation type="journal article" date="2013" name="Front. Plant Sci.">
        <title>The Reference Genome of the Halophytic Plant Eutrema salsugineum.</title>
        <authorList>
            <person name="Yang R."/>
            <person name="Jarvis D.E."/>
            <person name="Chen H."/>
            <person name="Beilstein M.A."/>
            <person name="Grimwood J."/>
            <person name="Jenkins J."/>
            <person name="Shu S."/>
            <person name="Prochnik S."/>
            <person name="Xin M."/>
            <person name="Ma C."/>
            <person name="Schmutz J."/>
            <person name="Wing R.A."/>
            <person name="Mitchell-Olds T."/>
            <person name="Schumaker K.S."/>
            <person name="Wang X."/>
        </authorList>
    </citation>
    <scope>NUCLEOTIDE SEQUENCE [LARGE SCALE GENOMIC DNA]</scope>
</reference>
<protein>
    <recommendedName>
        <fullName evidence="1">Glabrous enhancer-binding protein-like C-terminal domain-containing protein</fullName>
    </recommendedName>
</protein>
<dbReference type="AlphaFoldDB" id="V4LGB6"/>
<proteinExistence type="predicted"/>
<dbReference type="OrthoDB" id="1114246at2759"/>
<dbReference type="Proteomes" id="UP000030689">
    <property type="component" value="Unassembled WGS sequence"/>
</dbReference>
<dbReference type="EMBL" id="KI517464">
    <property type="protein sequence ID" value="ESQ42784.1"/>
    <property type="molecule type" value="Genomic_DNA"/>
</dbReference>
<dbReference type="STRING" id="72664.V4LGB6"/>
<accession>V4LGB6</accession>
<gene>
    <name evidence="2" type="ORF">EUTSA_v10015525mg</name>
</gene>
<evidence type="ECO:0000313" key="2">
    <source>
        <dbReference type="EMBL" id="ESQ42784.1"/>
    </source>
</evidence>
<evidence type="ECO:0000259" key="1">
    <source>
        <dbReference type="Pfam" id="PF22757"/>
    </source>
</evidence>
<keyword evidence="3" id="KW-1185">Reference proteome</keyword>
<dbReference type="Pfam" id="PF22757">
    <property type="entry name" value="GeBP-like_C"/>
    <property type="match status" value="1"/>
</dbReference>
<name>V4LGB6_EUTSA</name>
<dbReference type="KEGG" id="eus:EUTSA_v10015525mg"/>
<organism evidence="2 3">
    <name type="scientific">Eutrema salsugineum</name>
    <name type="common">Saltwater cress</name>
    <name type="synonym">Sisymbrium salsugineum</name>
    <dbReference type="NCBI Taxonomy" id="72664"/>
    <lineage>
        <taxon>Eukaryota</taxon>
        <taxon>Viridiplantae</taxon>
        <taxon>Streptophyta</taxon>
        <taxon>Embryophyta</taxon>
        <taxon>Tracheophyta</taxon>
        <taxon>Spermatophyta</taxon>
        <taxon>Magnoliopsida</taxon>
        <taxon>eudicotyledons</taxon>
        <taxon>Gunneridae</taxon>
        <taxon>Pentapetalae</taxon>
        <taxon>rosids</taxon>
        <taxon>malvids</taxon>
        <taxon>Brassicales</taxon>
        <taxon>Brassicaceae</taxon>
        <taxon>Eutremeae</taxon>
        <taxon>Eutrema</taxon>
    </lineage>
</organism>
<feature type="domain" description="Glabrous enhancer-binding protein-like C-terminal" evidence="1">
    <location>
        <begin position="55"/>
        <end position="121"/>
    </location>
</feature>
<sequence length="125" mass="14739">MGKGKTAFRNPRNQRSFKMCIYNMVSKKIQKPKKPDSSKQKLSFATTSVDVKKLDWFENSFLVPSLASFGFYEHDVKQRWSFLPVETKKKLEERFEMLQAKEECYYVSEKIKLLHEVASLIFEAD</sequence>
<evidence type="ECO:0000313" key="3">
    <source>
        <dbReference type="Proteomes" id="UP000030689"/>
    </source>
</evidence>
<dbReference type="Gramene" id="ESQ42784">
    <property type="protein sequence ID" value="ESQ42784"/>
    <property type="gene ID" value="EUTSA_v10015525mg"/>
</dbReference>